<dbReference type="EMBL" id="LN483142">
    <property type="protein sequence ID" value="CED83224.1"/>
    <property type="molecule type" value="Genomic_DNA"/>
</dbReference>
<feature type="region of interest" description="Disordered" evidence="4">
    <location>
        <begin position="226"/>
        <end position="260"/>
    </location>
</feature>
<keyword evidence="1" id="KW-0677">Repeat</keyword>
<feature type="compositionally biased region" description="Polar residues" evidence="4">
    <location>
        <begin position="237"/>
        <end position="250"/>
    </location>
</feature>
<dbReference type="Pfam" id="PF00076">
    <property type="entry name" value="RRM_1"/>
    <property type="match status" value="2"/>
</dbReference>
<dbReference type="AlphaFoldDB" id="A0A0F7SR88"/>
<evidence type="ECO:0000256" key="3">
    <source>
        <dbReference type="PROSITE-ProRule" id="PRU00176"/>
    </source>
</evidence>
<feature type="domain" description="RRM" evidence="5">
    <location>
        <begin position="55"/>
        <end position="126"/>
    </location>
</feature>
<dbReference type="InterPro" id="IPR000504">
    <property type="entry name" value="RRM_dom"/>
</dbReference>
<name>A0A0F7SR88_PHARH</name>
<evidence type="ECO:0000256" key="1">
    <source>
        <dbReference type="ARBA" id="ARBA00022737"/>
    </source>
</evidence>
<evidence type="ECO:0000256" key="4">
    <source>
        <dbReference type="SAM" id="MobiDB-lite"/>
    </source>
</evidence>
<dbReference type="InterPro" id="IPR012677">
    <property type="entry name" value="Nucleotide-bd_a/b_plait_sf"/>
</dbReference>
<keyword evidence="2 3" id="KW-0694">RNA-binding</keyword>
<dbReference type="PANTHER" id="PTHR24012">
    <property type="entry name" value="RNA BINDING PROTEIN"/>
    <property type="match status" value="1"/>
</dbReference>
<proteinExistence type="predicted"/>
<sequence>MYPTHQDATVAAIPETQTLSGHPGQITPQFAMNEFGPQAGQLLQAPTLVPPTPTPTVFLSRLPPTCNEVQLSALGAPFGTVRSARFVAKPGEGKSFGFIMFAGIPQAVACIQGLSEKGYKVGYAKETLKEKLERLADPFETNLYVKNLPVNYPQEALERLFVPNIIVSSKMLESGKGGVDGKGVALVRLQTREEAHLMIDKLHGKILSGASAPLVVRFADNSAQKGVREDAAKTKKGSPTQEEAVSSPESWTGPRTPASPPFITPGYGLNPASLQFNPYFQNYAANGAISSQILSMDLARAMYGANAAQMYRPGGQGLAGELNMKAQVGLGFGMGGMQSMYQQQHHHHQQQQLGRKQQGAHAGEHDEWNGNRW</sequence>
<dbReference type="SMART" id="SM00360">
    <property type="entry name" value="RRM"/>
    <property type="match status" value="2"/>
</dbReference>
<reference evidence="6" key="1">
    <citation type="submission" date="2014-08" db="EMBL/GenBank/DDBJ databases">
        <authorList>
            <person name="Sharma Rahul"/>
            <person name="Thines Marco"/>
        </authorList>
    </citation>
    <scope>NUCLEOTIDE SEQUENCE</scope>
</reference>
<feature type="compositionally biased region" description="Basic and acidic residues" evidence="4">
    <location>
        <begin position="362"/>
        <end position="373"/>
    </location>
</feature>
<dbReference type="PROSITE" id="PS50102">
    <property type="entry name" value="RRM"/>
    <property type="match status" value="2"/>
</dbReference>
<feature type="compositionally biased region" description="Low complexity" evidence="4">
    <location>
        <begin position="350"/>
        <end position="361"/>
    </location>
</feature>
<dbReference type="Gene3D" id="3.30.70.330">
    <property type="match status" value="2"/>
</dbReference>
<evidence type="ECO:0000313" key="6">
    <source>
        <dbReference type="EMBL" id="CED83224.1"/>
    </source>
</evidence>
<feature type="domain" description="RRM" evidence="5">
    <location>
        <begin position="141"/>
        <end position="221"/>
    </location>
</feature>
<evidence type="ECO:0000256" key="2">
    <source>
        <dbReference type="ARBA" id="ARBA00022884"/>
    </source>
</evidence>
<protein>
    <submittedName>
        <fullName evidence="6">Putative growth response protein</fullName>
    </submittedName>
</protein>
<evidence type="ECO:0000259" key="5">
    <source>
        <dbReference type="PROSITE" id="PS50102"/>
    </source>
</evidence>
<dbReference type="SUPFAM" id="SSF54928">
    <property type="entry name" value="RNA-binding domain, RBD"/>
    <property type="match status" value="1"/>
</dbReference>
<dbReference type="GO" id="GO:0003723">
    <property type="term" value="F:RNA binding"/>
    <property type="evidence" value="ECO:0007669"/>
    <property type="project" value="UniProtKB-UniRule"/>
</dbReference>
<feature type="region of interest" description="Disordered" evidence="4">
    <location>
        <begin position="340"/>
        <end position="373"/>
    </location>
</feature>
<accession>A0A0F7SR88</accession>
<organism evidence="6">
    <name type="scientific">Phaffia rhodozyma</name>
    <name type="common">Yeast</name>
    <name type="synonym">Xanthophyllomyces dendrorhous</name>
    <dbReference type="NCBI Taxonomy" id="264483"/>
    <lineage>
        <taxon>Eukaryota</taxon>
        <taxon>Fungi</taxon>
        <taxon>Dikarya</taxon>
        <taxon>Basidiomycota</taxon>
        <taxon>Agaricomycotina</taxon>
        <taxon>Tremellomycetes</taxon>
        <taxon>Cystofilobasidiales</taxon>
        <taxon>Mrakiaceae</taxon>
        <taxon>Phaffia</taxon>
    </lineage>
</organism>
<dbReference type="InterPro" id="IPR035979">
    <property type="entry name" value="RBD_domain_sf"/>
</dbReference>